<gene>
    <name evidence="2" type="ORF">GQ607_009719</name>
</gene>
<accession>A0A8H3WC10</accession>
<comment type="caution">
    <text evidence="2">The sequence shown here is derived from an EMBL/GenBank/DDBJ whole genome shotgun (WGS) entry which is preliminary data.</text>
</comment>
<keyword evidence="1" id="KW-0732">Signal</keyword>
<feature type="chain" id="PRO_5034156082" evidence="1">
    <location>
        <begin position="24"/>
        <end position="135"/>
    </location>
</feature>
<name>A0A8H3WC10_9PEZI</name>
<dbReference type="Proteomes" id="UP000434172">
    <property type="component" value="Unassembled WGS sequence"/>
</dbReference>
<proteinExistence type="predicted"/>
<evidence type="ECO:0000256" key="1">
    <source>
        <dbReference type="SAM" id="SignalP"/>
    </source>
</evidence>
<feature type="signal peptide" evidence="1">
    <location>
        <begin position="1"/>
        <end position="23"/>
    </location>
</feature>
<keyword evidence="3" id="KW-1185">Reference proteome</keyword>
<reference evidence="2 3" key="1">
    <citation type="submission" date="2019-12" db="EMBL/GenBank/DDBJ databases">
        <title>A genome sequence resource for the geographically widespread anthracnose pathogen Colletotrichum asianum.</title>
        <authorList>
            <person name="Meng Y."/>
        </authorList>
    </citation>
    <scope>NUCLEOTIDE SEQUENCE [LARGE SCALE GENOMIC DNA]</scope>
    <source>
        <strain evidence="2 3">ICMP 18580</strain>
    </source>
</reference>
<evidence type="ECO:0000313" key="2">
    <source>
        <dbReference type="EMBL" id="KAF0322956.1"/>
    </source>
</evidence>
<sequence length="135" mass="14799">MSKFFLPALSVLFMALFWQLAIAEATCADAPVEITPLFSSWTSLIRQPSGVYHGTLQVGAAQGQPPRAECTYSQPSSASKGVVQFISRANFRQIMCVAEDKTDHTTAKCFWLNAGDTCKTNILLRGYFFIAGPKL</sequence>
<dbReference type="OrthoDB" id="4791814at2759"/>
<evidence type="ECO:0000313" key="3">
    <source>
        <dbReference type="Proteomes" id="UP000434172"/>
    </source>
</evidence>
<protein>
    <submittedName>
        <fullName evidence="2">Uncharacterized protein</fullName>
    </submittedName>
</protein>
<dbReference type="AlphaFoldDB" id="A0A8H3WC10"/>
<organism evidence="2 3">
    <name type="scientific">Colletotrichum asianum</name>
    <dbReference type="NCBI Taxonomy" id="702518"/>
    <lineage>
        <taxon>Eukaryota</taxon>
        <taxon>Fungi</taxon>
        <taxon>Dikarya</taxon>
        <taxon>Ascomycota</taxon>
        <taxon>Pezizomycotina</taxon>
        <taxon>Sordariomycetes</taxon>
        <taxon>Hypocreomycetidae</taxon>
        <taxon>Glomerellales</taxon>
        <taxon>Glomerellaceae</taxon>
        <taxon>Colletotrichum</taxon>
        <taxon>Colletotrichum gloeosporioides species complex</taxon>
    </lineage>
</organism>
<dbReference type="EMBL" id="WOWK01000056">
    <property type="protein sequence ID" value="KAF0322956.1"/>
    <property type="molecule type" value="Genomic_DNA"/>
</dbReference>